<evidence type="ECO:0000313" key="2">
    <source>
        <dbReference type="EMBL" id="KAF7779020.1"/>
    </source>
</evidence>
<proteinExistence type="predicted"/>
<protein>
    <submittedName>
        <fullName evidence="2">Uncharacterized protein</fullName>
    </submittedName>
</protein>
<gene>
    <name evidence="2" type="ORF">Agabi119p4_3365</name>
</gene>
<evidence type="ECO:0000313" key="3">
    <source>
        <dbReference type="Proteomes" id="UP000629468"/>
    </source>
</evidence>
<feature type="region of interest" description="Disordered" evidence="1">
    <location>
        <begin position="239"/>
        <end position="278"/>
    </location>
</feature>
<sequence length="292" mass="33107">MYRPCDKYGEYSSLPPFQVLKVLQDLEDLEINDKYMGYRAAAQKLANYITLSPTLPHKPTVYYPTTLGEPEVPLEVYIARIISACRVPDIVAHAALYLLSSIAQAGQPQVPPGENKWNYAVSSPTKFPHVLFRAVIGTPFSRTVKSDWDEQHLFIGAFNLAMTAYKPIFEEQRLKKFYPRRISDFCGIPEVVIEDISATFKKCVSYEIETVVDAMLRQDFVLDLSELDCPLVLARQRLSPKSKDGNGNGNEKDQKKRMSLKRSIDSLWKSREKATPVKSSLRGKEIVIVGRN</sequence>
<dbReference type="EMBL" id="JABXXO010000004">
    <property type="protein sequence ID" value="KAF7779020.1"/>
    <property type="molecule type" value="Genomic_DNA"/>
</dbReference>
<evidence type="ECO:0000256" key="1">
    <source>
        <dbReference type="SAM" id="MobiDB-lite"/>
    </source>
</evidence>
<organism evidence="2 3">
    <name type="scientific">Agaricus bisporus var. burnettii</name>
    <dbReference type="NCBI Taxonomy" id="192524"/>
    <lineage>
        <taxon>Eukaryota</taxon>
        <taxon>Fungi</taxon>
        <taxon>Dikarya</taxon>
        <taxon>Basidiomycota</taxon>
        <taxon>Agaricomycotina</taxon>
        <taxon>Agaricomycetes</taxon>
        <taxon>Agaricomycetidae</taxon>
        <taxon>Agaricales</taxon>
        <taxon>Agaricineae</taxon>
        <taxon>Agaricaceae</taxon>
        <taxon>Agaricus</taxon>
    </lineage>
</organism>
<feature type="compositionally biased region" description="Basic and acidic residues" evidence="1">
    <location>
        <begin position="250"/>
        <end position="275"/>
    </location>
</feature>
<reference evidence="2 3" key="1">
    <citation type="journal article" name="Sci. Rep.">
        <title>Telomere-to-telomere assembled and centromere annotated genomes of the two main subspecies of the button mushroom Agaricus bisporus reveal especially polymorphic chromosome ends.</title>
        <authorList>
            <person name="Sonnenberg A.S.M."/>
            <person name="Sedaghat-Telgerd N."/>
            <person name="Lavrijssen B."/>
            <person name="Ohm R.A."/>
            <person name="Hendrickx P.M."/>
            <person name="Scholtmeijer K."/>
            <person name="Baars J.J.P."/>
            <person name="van Peer A."/>
        </authorList>
    </citation>
    <scope>NUCLEOTIDE SEQUENCE [LARGE SCALE GENOMIC DNA]</scope>
    <source>
        <strain evidence="2 3">H119_p4</strain>
    </source>
</reference>
<accession>A0A8H7F725</accession>
<name>A0A8H7F725_AGABI</name>
<comment type="caution">
    <text evidence="2">The sequence shown here is derived from an EMBL/GenBank/DDBJ whole genome shotgun (WGS) entry which is preliminary data.</text>
</comment>
<dbReference type="AlphaFoldDB" id="A0A8H7F725"/>
<dbReference type="Proteomes" id="UP000629468">
    <property type="component" value="Unassembled WGS sequence"/>
</dbReference>